<dbReference type="Proteomes" id="UP000067626">
    <property type="component" value="Chromosome"/>
</dbReference>
<dbReference type="EMBL" id="CP012159">
    <property type="protein sequence ID" value="AKT36842.1"/>
    <property type="molecule type" value="Genomic_DNA"/>
</dbReference>
<evidence type="ECO:0008006" key="5">
    <source>
        <dbReference type="Google" id="ProtNLM"/>
    </source>
</evidence>
<evidence type="ECO:0000313" key="4">
    <source>
        <dbReference type="Proteomes" id="UP000067626"/>
    </source>
</evidence>
<evidence type="ECO:0000313" key="3">
    <source>
        <dbReference type="EMBL" id="AKT36842.1"/>
    </source>
</evidence>
<gene>
    <name evidence="3" type="ORF">CMC5_009630</name>
</gene>
<dbReference type="RefSeq" id="WP_050429293.1">
    <property type="nucleotide sequence ID" value="NZ_CP012159.1"/>
</dbReference>
<proteinExistence type="predicted"/>
<keyword evidence="2" id="KW-0732">Signal</keyword>
<keyword evidence="4" id="KW-1185">Reference proteome</keyword>
<dbReference type="OrthoDB" id="9859897at2"/>
<evidence type="ECO:0000256" key="1">
    <source>
        <dbReference type="SAM" id="MobiDB-lite"/>
    </source>
</evidence>
<dbReference type="STRING" id="52.CMC5_009630"/>
<feature type="region of interest" description="Disordered" evidence="1">
    <location>
        <begin position="77"/>
        <end position="100"/>
    </location>
</feature>
<dbReference type="KEGG" id="ccro:CMC5_009630"/>
<feature type="signal peptide" evidence="2">
    <location>
        <begin position="1"/>
        <end position="22"/>
    </location>
</feature>
<organism evidence="3 4">
    <name type="scientific">Chondromyces crocatus</name>
    <dbReference type="NCBI Taxonomy" id="52"/>
    <lineage>
        <taxon>Bacteria</taxon>
        <taxon>Pseudomonadati</taxon>
        <taxon>Myxococcota</taxon>
        <taxon>Polyangia</taxon>
        <taxon>Polyangiales</taxon>
        <taxon>Polyangiaceae</taxon>
        <taxon>Chondromyces</taxon>
    </lineage>
</organism>
<reference evidence="3 4" key="1">
    <citation type="submission" date="2015-07" db="EMBL/GenBank/DDBJ databases">
        <title>Genome analysis of myxobacterium Chondromyces crocatus Cm c5 reveals a high potential for natural compound synthesis and the genetic basis for the loss of fruiting body formation.</title>
        <authorList>
            <person name="Zaburannyi N."/>
            <person name="Bunk B."/>
            <person name="Maier J."/>
            <person name="Overmann J."/>
            <person name="Mueller R."/>
        </authorList>
    </citation>
    <scope>NUCLEOTIDE SEQUENCE [LARGE SCALE GENOMIC DNA]</scope>
    <source>
        <strain evidence="3 4">Cm c5</strain>
    </source>
</reference>
<accession>A0A0K1E832</accession>
<protein>
    <recommendedName>
        <fullName evidence="5">Lipoprotein</fullName>
    </recommendedName>
</protein>
<name>A0A0K1E832_CHOCO</name>
<dbReference type="AlphaFoldDB" id="A0A0K1E832"/>
<evidence type="ECO:0000256" key="2">
    <source>
        <dbReference type="SAM" id="SignalP"/>
    </source>
</evidence>
<feature type="chain" id="PRO_5005459012" description="Lipoprotein" evidence="2">
    <location>
        <begin position="23"/>
        <end position="159"/>
    </location>
</feature>
<sequence>MALVLSRRSLASLALAASTLIAAGCAPTMQVYMSRDGNGEFGTTTFQDFDEIHCIVVLQGGGVNTRLRYTLSWRASTPDEPGGNALSYQGSLHPRPSRNQLDGERRIDIQLLGAPDPASPTVPIRTGPWIRGKYKITVFLEDLETNEVFEEETLSFAID</sequence>
<dbReference type="PROSITE" id="PS51257">
    <property type="entry name" value="PROKAR_LIPOPROTEIN"/>
    <property type="match status" value="1"/>
</dbReference>